<evidence type="ECO:0000313" key="3">
    <source>
        <dbReference type="Proteomes" id="UP001156398"/>
    </source>
</evidence>
<dbReference type="InterPro" id="IPR000771">
    <property type="entry name" value="FBA_II"/>
</dbReference>
<comment type="caution">
    <text evidence="2">The sequence shown here is derived from an EMBL/GenBank/DDBJ whole genome shotgun (WGS) entry which is preliminary data.</text>
</comment>
<dbReference type="SUPFAM" id="SSF51569">
    <property type="entry name" value="Aldolase"/>
    <property type="match status" value="1"/>
</dbReference>
<dbReference type="RefSeq" id="WP_271323472.1">
    <property type="nucleotide sequence ID" value="NZ_JAAGKO020000047.1"/>
</dbReference>
<dbReference type="Pfam" id="PF01116">
    <property type="entry name" value="F_bP_aldolase"/>
    <property type="match status" value="1"/>
</dbReference>
<dbReference type="PANTHER" id="PTHR30304:SF0">
    <property type="entry name" value="D-TAGATOSE-1,6-BISPHOSPHATE ALDOLASE SUBUNIT GATY-RELATED"/>
    <property type="match status" value="1"/>
</dbReference>
<name>A0ABT6W660_9ACTN</name>
<evidence type="ECO:0000313" key="2">
    <source>
        <dbReference type="EMBL" id="MDI5966240.1"/>
    </source>
</evidence>
<accession>A0ABT6W660</accession>
<dbReference type="Gene3D" id="3.20.20.70">
    <property type="entry name" value="Aldolase class I"/>
    <property type="match status" value="1"/>
</dbReference>
<organism evidence="2 3">
    <name type="scientific">Streptantibioticus silvisoli</name>
    <dbReference type="NCBI Taxonomy" id="2705255"/>
    <lineage>
        <taxon>Bacteria</taxon>
        <taxon>Bacillati</taxon>
        <taxon>Actinomycetota</taxon>
        <taxon>Actinomycetes</taxon>
        <taxon>Kitasatosporales</taxon>
        <taxon>Streptomycetaceae</taxon>
        <taxon>Streptantibioticus</taxon>
    </lineage>
</organism>
<dbReference type="EMBL" id="JAAGKO020000047">
    <property type="protein sequence ID" value="MDI5966240.1"/>
    <property type="molecule type" value="Genomic_DNA"/>
</dbReference>
<proteinExistence type="predicted"/>
<dbReference type="InterPro" id="IPR013785">
    <property type="entry name" value="Aldolase_TIM"/>
</dbReference>
<dbReference type="PANTHER" id="PTHR30304">
    <property type="entry name" value="D-TAGATOSE-1,6-BISPHOSPHATE ALDOLASE"/>
    <property type="match status" value="1"/>
</dbReference>
<protein>
    <submittedName>
        <fullName evidence="2">Class II fructose-bisphosphate aldolase</fullName>
    </submittedName>
</protein>
<reference evidence="2 3" key="1">
    <citation type="submission" date="2023-05" db="EMBL/GenBank/DDBJ databases">
        <title>Streptantibioticus silvisoli sp. nov., acidotolerant actinomycetes 1 from pine litter.</title>
        <authorList>
            <person name="Swiecimska M."/>
            <person name="Golinska P."/>
            <person name="Sangal V."/>
            <person name="Wachnowicz B."/>
            <person name="Goodfellow M."/>
        </authorList>
    </citation>
    <scope>NUCLEOTIDE SEQUENCE [LARGE SCALE GENOMIC DNA]</scope>
    <source>
        <strain evidence="2 3">SL54</strain>
    </source>
</reference>
<sequence>MPTVTAADLVAARAEGRAIGSFTTYNLETTLALRDAAENTGLPVIVQLATGSFPFVDRATLLGVVRAAVVGSPSRIGVHLGRSRELDEVAACLELGCSSVTIDGSHLPFEENVEHTRAAVALGRRAGAWVEGRLGAARDEDGCFDDPGGSDAPGARYDLDTPDGPAGLRMTDPGRAAEFAARTGVDALAVQVGAVQTGDVHGVGGPGCFDLDRLAAIAAAVPVPLVLDATSGLTDVLLRGAISRGVAKINVDAELRRSAFAALGTTLTAARAADHDLRSLLESARRSVATTAANRARLFGLPGAG</sequence>
<keyword evidence="3" id="KW-1185">Reference proteome</keyword>
<evidence type="ECO:0000256" key="1">
    <source>
        <dbReference type="ARBA" id="ARBA00001947"/>
    </source>
</evidence>
<gene>
    <name evidence="2" type="ORF">POF43_026515</name>
</gene>
<comment type="cofactor">
    <cofactor evidence="1">
        <name>Zn(2+)</name>
        <dbReference type="ChEBI" id="CHEBI:29105"/>
    </cofactor>
</comment>
<dbReference type="PIRSF" id="PIRSF001359">
    <property type="entry name" value="F_bP_aldolase_II"/>
    <property type="match status" value="1"/>
</dbReference>
<dbReference type="InterPro" id="IPR050246">
    <property type="entry name" value="Class_II_FBP_aldolase"/>
</dbReference>
<dbReference type="Proteomes" id="UP001156398">
    <property type="component" value="Unassembled WGS sequence"/>
</dbReference>